<organism evidence="2 3">
    <name type="scientific">Persicobacter psychrovividus</name>
    <dbReference type="NCBI Taxonomy" id="387638"/>
    <lineage>
        <taxon>Bacteria</taxon>
        <taxon>Pseudomonadati</taxon>
        <taxon>Bacteroidota</taxon>
        <taxon>Cytophagia</taxon>
        <taxon>Cytophagales</taxon>
        <taxon>Persicobacteraceae</taxon>
        <taxon>Persicobacter</taxon>
    </lineage>
</organism>
<keyword evidence="1" id="KW-0812">Transmembrane</keyword>
<feature type="transmembrane region" description="Helical" evidence="1">
    <location>
        <begin position="59"/>
        <end position="80"/>
    </location>
</feature>
<sequence>MYVLWSKIKDNFPASEIYFRFGEITTMPLRYLILGLLMVLNWSMEAWKWQWIVRKHRKISFFNALAGVWSALAFSLVGPMGLGHHLGRILSLQSGRNIRLILPIFMGQVAQMSWTLLFGLVGLWGFLQNMAVDFWVYVFLGLMMVVVALVMGWRYIRKHPRWQQRLRFVGRYFSRRDLLKIWLLSLGRYLVFCFQLLLLMHWLGVALPVSEQLQGVFFMFLAKSVIPAVHLLGDLGIREFALWSFFHDQVAEIGFIVGSGLILWCFNIFIPALLGSFFLFKWKWFNSSS</sequence>
<evidence type="ECO:0000313" key="2">
    <source>
        <dbReference type="EMBL" id="BDC99643.1"/>
    </source>
</evidence>
<accession>A0ABN6L934</accession>
<feature type="transmembrane region" description="Helical" evidence="1">
    <location>
        <begin position="215"/>
        <end position="233"/>
    </location>
</feature>
<evidence type="ECO:0008006" key="4">
    <source>
        <dbReference type="Google" id="ProtNLM"/>
    </source>
</evidence>
<feature type="transmembrane region" description="Helical" evidence="1">
    <location>
        <begin position="253"/>
        <end position="280"/>
    </location>
</feature>
<evidence type="ECO:0000256" key="1">
    <source>
        <dbReference type="SAM" id="Phobius"/>
    </source>
</evidence>
<keyword evidence="1" id="KW-1133">Transmembrane helix</keyword>
<proteinExistence type="predicted"/>
<feature type="transmembrane region" description="Helical" evidence="1">
    <location>
        <begin position="134"/>
        <end position="156"/>
    </location>
</feature>
<reference evidence="2 3" key="1">
    <citation type="submission" date="2021-12" db="EMBL/GenBank/DDBJ databases">
        <title>Genome sequencing of bacteria with rrn-lacking chromosome and rrn-plasmid.</title>
        <authorList>
            <person name="Anda M."/>
            <person name="Iwasaki W."/>
        </authorList>
    </citation>
    <scope>NUCLEOTIDE SEQUENCE [LARGE SCALE GENOMIC DNA]</scope>
    <source>
        <strain evidence="2 3">NBRC 101262</strain>
    </source>
</reference>
<feature type="transmembrane region" description="Helical" evidence="1">
    <location>
        <begin position="181"/>
        <end position="203"/>
    </location>
</feature>
<name>A0ABN6L934_9BACT</name>
<keyword evidence="1" id="KW-0472">Membrane</keyword>
<feature type="transmembrane region" description="Helical" evidence="1">
    <location>
        <begin position="100"/>
        <end position="127"/>
    </location>
</feature>
<keyword evidence="3" id="KW-1185">Reference proteome</keyword>
<dbReference type="Proteomes" id="UP001354989">
    <property type="component" value="Chromosome"/>
</dbReference>
<protein>
    <recommendedName>
        <fullName evidence="4">Lysylphosphatidylglycerol synthase-like protein</fullName>
    </recommendedName>
</protein>
<evidence type="ECO:0000313" key="3">
    <source>
        <dbReference type="Proteomes" id="UP001354989"/>
    </source>
</evidence>
<gene>
    <name evidence="2" type="ORF">PEPS_19240</name>
</gene>
<feature type="transmembrane region" description="Helical" evidence="1">
    <location>
        <begin position="29"/>
        <end position="47"/>
    </location>
</feature>
<dbReference type="EMBL" id="AP025292">
    <property type="protein sequence ID" value="BDC99643.1"/>
    <property type="molecule type" value="Genomic_DNA"/>
</dbReference>